<evidence type="ECO:0000259" key="2">
    <source>
        <dbReference type="Pfam" id="PF01557"/>
    </source>
</evidence>
<dbReference type="InterPro" id="IPR011234">
    <property type="entry name" value="Fumarylacetoacetase-like_C"/>
</dbReference>
<dbReference type="RefSeq" id="WP_141346463.1">
    <property type="nucleotide sequence ID" value="NZ_BJLF01000014.1"/>
</dbReference>
<organism evidence="3 4">
    <name type="scientific">Vibrio inusitatus NBRC 102082</name>
    <dbReference type="NCBI Taxonomy" id="1219070"/>
    <lineage>
        <taxon>Bacteria</taxon>
        <taxon>Pseudomonadati</taxon>
        <taxon>Pseudomonadota</taxon>
        <taxon>Gammaproteobacteria</taxon>
        <taxon>Vibrionales</taxon>
        <taxon>Vibrionaceae</taxon>
        <taxon>Vibrio</taxon>
    </lineage>
</organism>
<evidence type="ECO:0000313" key="3">
    <source>
        <dbReference type="EMBL" id="GEA52003.1"/>
    </source>
</evidence>
<feature type="domain" description="Fumarylacetoacetase-like C-terminal" evidence="2">
    <location>
        <begin position="17"/>
        <end position="188"/>
    </location>
</feature>
<dbReference type="PANTHER" id="PTHR11820:SF7">
    <property type="entry name" value="ACYLPYRUVASE FAHD1, MITOCHONDRIAL"/>
    <property type="match status" value="1"/>
</dbReference>
<dbReference type="InterPro" id="IPR036663">
    <property type="entry name" value="Fumarylacetoacetase_C_sf"/>
</dbReference>
<dbReference type="EMBL" id="BJLF01000014">
    <property type="protein sequence ID" value="GEA52003.1"/>
    <property type="molecule type" value="Genomic_DNA"/>
</dbReference>
<dbReference type="SUPFAM" id="SSF56529">
    <property type="entry name" value="FAH"/>
    <property type="match status" value="1"/>
</dbReference>
<name>A0A4Y3HXU7_9VIBR</name>
<dbReference type="Pfam" id="PF01557">
    <property type="entry name" value="FAA_hydrolase"/>
    <property type="match status" value="1"/>
</dbReference>
<evidence type="ECO:0000256" key="1">
    <source>
        <dbReference type="ARBA" id="ARBA00022723"/>
    </source>
</evidence>
<dbReference type="GO" id="GO:0046872">
    <property type="term" value="F:metal ion binding"/>
    <property type="evidence" value="ECO:0007669"/>
    <property type="project" value="UniProtKB-KW"/>
</dbReference>
<dbReference type="PANTHER" id="PTHR11820">
    <property type="entry name" value="ACYLPYRUVASE"/>
    <property type="match status" value="1"/>
</dbReference>
<protein>
    <submittedName>
        <fullName evidence="3">2-keto-4-pentenoate hydratase</fullName>
    </submittedName>
</protein>
<keyword evidence="4" id="KW-1185">Reference proteome</keyword>
<accession>A0A4Y3HXU7</accession>
<keyword evidence="1" id="KW-0479">Metal-binding</keyword>
<dbReference type="AlphaFoldDB" id="A0A4Y3HXU7"/>
<dbReference type="Gene3D" id="3.90.850.10">
    <property type="entry name" value="Fumarylacetoacetase-like, C-terminal domain"/>
    <property type="match status" value="1"/>
</dbReference>
<reference evidence="3 4" key="1">
    <citation type="submission" date="2019-06" db="EMBL/GenBank/DDBJ databases">
        <title>Whole genome shotgun sequence of Vibrio inusitatus NBRC 102082.</title>
        <authorList>
            <person name="Hosoyama A."/>
            <person name="Uohara A."/>
            <person name="Ohji S."/>
            <person name="Ichikawa N."/>
        </authorList>
    </citation>
    <scope>NUCLEOTIDE SEQUENCE [LARGE SCALE GENOMIC DNA]</scope>
    <source>
        <strain evidence="3 4">NBRC 102082</strain>
    </source>
</reference>
<dbReference type="Proteomes" id="UP000318717">
    <property type="component" value="Unassembled WGS sequence"/>
</dbReference>
<proteinExistence type="predicted"/>
<dbReference type="OrthoDB" id="9805307at2"/>
<evidence type="ECO:0000313" key="4">
    <source>
        <dbReference type="Proteomes" id="UP000318717"/>
    </source>
</evidence>
<sequence>MALNQITFKDHSFVPSKILCVGRNYVAHIEELGNETPDNMVVFMKPNSSLSQQLNSFHDEPLHYEAELCFLVKEGEFAAVAIGLDLTKRTTQSALKKKGLPWERSKAFDGSAILSEFVEFDGHSQDQDLSLELWINDKLVQQGNVGLMLYPPHIIKEQLAQFVTLEEGDVVMTGTPKGVGIVGKGDSFVGKVMQGGHCLVEHCWVAQ</sequence>
<dbReference type="GO" id="GO:0018773">
    <property type="term" value="F:acetylpyruvate hydrolase activity"/>
    <property type="evidence" value="ECO:0007669"/>
    <property type="project" value="TreeGrafter"/>
</dbReference>
<gene>
    <name evidence="3" type="ORF">VIN01S_28070</name>
</gene>
<comment type="caution">
    <text evidence="3">The sequence shown here is derived from an EMBL/GenBank/DDBJ whole genome shotgun (WGS) entry which is preliminary data.</text>
</comment>